<accession>A0AAI9ULE8</accession>
<name>A0AAI9ULE8_9PEZI</name>
<sequence>MAIRLVAQTEPVRCGFDGEETKQSPSTRKVAWDQRKRNQEKKPEAPNKRAAPTARAGHARDMYEMLWLRLLGDPWHDTPSEAFLCRTTSNYSLGSPLLRMPFPTWSTSSGWWCGRVCFWTDSETETVGAGGRETTEGIYPYWLVTEVGASEVIVNATHTRIAGEESNNVVANSGKTTQQDNNISNPPAISALFVALGAIFSEPARNPTSQTHKQLPNNGSGCLVARNMPLGRGLLTSAPLRCMLLACAYYSVEFALDINTRVKRKRWSSAARAIGQTRLGGCGPGKLSLDAPGWAPWAEPGRRKLSLRRLKEPESVTRSWHDLRPNQAARCRAKGEAHFWRQLLFLLLRPPVYRSRLEELGNREFGPERPFLTAARLSQTQRDCIFFSPGWQSLELTPVILCLPANGLHRIDLCAQSTTRKRTPECQGSTGIHVQNPPTNTMSMSGNQSRKRKNTRRLQVRVLLRVKFGVMAPATRLFRSPPVSRVCHYWLLTAPRPRVFVQAGIPAAEEACGRRLPQHLFTNTSRLKCMIMGSQGPTILLLRSPRRLYASVGSLTRVNWTDDSADAQNSSLGPSSKLFRILNRRRAVSILVAARKRFHAAEPSVSSVSNRLYAAFSQRLSSLNYPWPSFMLQMEDPFIHDIGSLHRLQSLVVGPQAMLSAATATALQGDRRIQGQFDGSQCTRAIAEYTINLYLSKMRVCLADVFLKDTPYIRRWSSFELPLRPHRRNLISETARSGLVADIFDILAFTSLCRLWPFVLLLQLTTAIYDQGKLSSEILGSRDDLYLHLGDRLRDMTISSAVGAGVAFLIQPNPFKDGNAKKKTSPIIMSALRQPTDDGRFRCRHHLFAFLRLEDGRRKVSKVEPGRVLLGKGQDYVTRQKCAAIYRCVFDPLDNILCILDTHPQANILIVEVISHQLFCIPNPPITSFAQKPHSLRKEEWKLILYAP</sequence>
<feature type="compositionally biased region" description="Polar residues" evidence="1">
    <location>
        <begin position="426"/>
        <end position="448"/>
    </location>
</feature>
<evidence type="ECO:0000313" key="3">
    <source>
        <dbReference type="Proteomes" id="UP001239213"/>
    </source>
</evidence>
<keyword evidence="3" id="KW-1185">Reference proteome</keyword>
<protein>
    <submittedName>
        <fullName evidence="2">Uncharacterized protein</fullName>
    </submittedName>
</protein>
<dbReference type="Proteomes" id="UP001239213">
    <property type="component" value="Unassembled WGS sequence"/>
</dbReference>
<proteinExistence type="predicted"/>
<dbReference type="EMBL" id="MPDP01000272">
    <property type="protein sequence ID" value="KAK1460652.1"/>
    <property type="molecule type" value="Genomic_DNA"/>
</dbReference>
<comment type="caution">
    <text evidence="2">The sequence shown here is derived from an EMBL/GenBank/DDBJ whole genome shotgun (WGS) entry which is preliminary data.</text>
</comment>
<feature type="region of interest" description="Disordered" evidence="1">
    <location>
        <begin position="16"/>
        <end position="56"/>
    </location>
</feature>
<organism evidence="2 3">
    <name type="scientific">Colletotrichum cuscutae</name>
    <dbReference type="NCBI Taxonomy" id="1209917"/>
    <lineage>
        <taxon>Eukaryota</taxon>
        <taxon>Fungi</taxon>
        <taxon>Dikarya</taxon>
        <taxon>Ascomycota</taxon>
        <taxon>Pezizomycotina</taxon>
        <taxon>Sordariomycetes</taxon>
        <taxon>Hypocreomycetidae</taxon>
        <taxon>Glomerellales</taxon>
        <taxon>Glomerellaceae</taxon>
        <taxon>Colletotrichum</taxon>
        <taxon>Colletotrichum acutatum species complex</taxon>
    </lineage>
</organism>
<evidence type="ECO:0000256" key="1">
    <source>
        <dbReference type="SAM" id="MobiDB-lite"/>
    </source>
</evidence>
<gene>
    <name evidence="2" type="ORF">CCUS01_08757</name>
</gene>
<evidence type="ECO:0000313" key="2">
    <source>
        <dbReference type="EMBL" id="KAK1460652.1"/>
    </source>
</evidence>
<reference evidence="2" key="1">
    <citation type="submission" date="2016-11" db="EMBL/GenBank/DDBJ databases">
        <title>The genome sequence of Colletotrichum cuscutae.</title>
        <authorList>
            <person name="Baroncelli R."/>
        </authorList>
    </citation>
    <scope>NUCLEOTIDE SEQUENCE</scope>
    <source>
        <strain evidence="2">IMI 304802</strain>
    </source>
</reference>
<dbReference type="AlphaFoldDB" id="A0AAI9ULE8"/>
<feature type="region of interest" description="Disordered" evidence="1">
    <location>
        <begin position="424"/>
        <end position="454"/>
    </location>
</feature>
<feature type="compositionally biased region" description="Basic and acidic residues" evidence="1">
    <location>
        <begin position="30"/>
        <end position="47"/>
    </location>
</feature>